<dbReference type="Pfam" id="PF02581">
    <property type="entry name" value="TMP-TENI"/>
    <property type="match status" value="1"/>
</dbReference>
<evidence type="ECO:0000256" key="10">
    <source>
        <dbReference type="RuleBase" id="RU003826"/>
    </source>
</evidence>
<evidence type="ECO:0000256" key="7">
    <source>
        <dbReference type="ARBA" id="ARBA00047851"/>
    </source>
</evidence>
<reference evidence="13 14" key="1">
    <citation type="submission" date="2020-08" db="EMBL/GenBank/DDBJ databases">
        <title>Sphingobacterium sp. DN00404 isolated from aquaculture water.</title>
        <authorList>
            <person name="Zhang M."/>
        </authorList>
    </citation>
    <scope>NUCLEOTIDE SEQUENCE [LARGE SCALE GENOMIC DNA]</scope>
    <source>
        <strain evidence="13 14">KCTC 32294</strain>
    </source>
</reference>
<feature type="binding site" evidence="9">
    <location>
        <position position="133"/>
    </location>
    <ligand>
        <name>4-amino-2-methyl-5-(diphosphooxymethyl)pyrimidine</name>
        <dbReference type="ChEBI" id="CHEBI:57841"/>
    </ligand>
</feature>
<feature type="binding site" evidence="9">
    <location>
        <position position="85"/>
    </location>
    <ligand>
        <name>Mg(2+)</name>
        <dbReference type="ChEBI" id="CHEBI:18420"/>
    </ligand>
</feature>
<dbReference type="InterPro" id="IPR036206">
    <property type="entry name" value="ThiamineP_synth_sf"/>
</dbReference>
<dbReference type="EMBL" id="JACNYK010000004">
    <property type="protein sequence ID" value="MBD1426914.1"/>
    <property type="molecule type" value="Genomic_DNA"/>
</dbReference>
<evidence type="ECO:0000256" key="9">
    <source>
        <dbReference type="HAMAP-Rule" id="MF_00097"/>
    </source>
</evidence>
<evidence type="ECO:0000256" key="1">
    <source>
        <dbReference type="ARBA" id="ARBA00005165"/>
    </source>
</evidence>
<feature type="domain" description="Thiamine phosphate synthase/TenI" evidence="12">
    <location>
        <begin position="12"/>
        <end position="190"/>
    </location>
</feature>
<feature type="binding site" evidence="9">
    <location>
        <begin position="33"/>
        <end position="37"/>
    </location>
    <ligand>
        <name>4-amino-2-methyl-5-(diphosphooxymethyl)pyrimidine</name>
        <dbReference type="ChEBI" id="CHEBI:57841"/>
    </ligand>
</feature>
<evidence type="ECO:0000256" key="6">
    <source>
        <dbReference type="ARBA" id="ARBA00047334"/>
    </source>
</evidence>
<dbReference type="InterPro" id="IPR013785">
    <property type="entry name" value="Aldolase_TIM"/>
</dbReference>
<keyword evidence="14" id="KW-1185">Reference proteome</keyword>
<protein>
    <recommendedName>
        <fullName evidence="9">Thiamine-phosphate synthase</fullName>
        <shortName evidence="9">TP synthase</shortName>
        <shortName evidence="9">TPS</shortName>
        <ecNumber evidence="9">2.5.1.3</ecNumber>
    </recommendedName>
    <alternativeName>
        <fullName evidence="9">Thiamine-phosphate pyrophosphorylase</fullName>
        <shortName evidence="9">TMP pyrophosphorylase</shortName>
        <shortName evidence="9">TMP-PPase</shortName>
    </alternativeName>
</protein>
<sequence length="210" mass="23404">MRSKLQYISQGATDADQYDHIRRALDYGADWIQLRWKNVTDRQRLRLAERVKQQCEKYQAICIINDSIAIAKEVDADGVHLGLDDEKIEKARRTLGQGKIIGGTANTIADVIQRIDEGCDYIGLGPYRITDTKEKLSPVLGIEGYRKILLHLNEHRIVIPAIYAIGGVGLDDIPLLLEEGLYGVAVSKTITDTPAIISEFKKLLSCANLS</sequence>
<evidence type="ECO:0000256" key="2">
    <source>
        <dbReference type="ARBA" id="ARBA00022679"/>
    </source>
</evidence>
<dbReference type="Gene3D" id="3.20.20.70">
    <property type="entry name" value="Aldolase class I"/>
    <property type="match status" value="1"/>
</dbReference>
<feature type="binding site" evidence="9">
    <location>
        <position position="167"/>
    </location>
    <ligand>
        <name>2-[(2R,5Z)-2-carboxy-4-methylthiazol-5(2H)-ylidene]ethyl phosphate</name>
        <dbReference type="ChEBI" id="CHEBI:62899"/>
    </ligand>
</feature>
<evidence type="ECO:0000313" key="13">
    <source>
        <dbReference type="EMBL" id="MBD1426914.1"/>
    </source>
</evidence>
<feature type="binding site" evidence="9">
    <location>
        <begin position="130"/>
        <end position="132"/>
    </location>
    <ligand>
        <name>2-[(2R,5Z)-2-carboxy-4-methylthiazol-5(2H)-ylidene]ethyl phosphate</name>
        <dbReference type="ChEBI" id="CHEBI:62899"/>
    </ligand>
</feature>
<dbReference type="SUPFAM" id="SSF51391">
    <property type="entry name" value="Thiamin phosphate synthase"/>
    <property type="match status" value="1"/>
</dbReference>
<comment type="caution">
    <text evidence="13">The sequence shown here is derived from an EMBL/GenBank/DDBJ whole genome shotgun (WGS) entry which is preliminary data.</text>
</comment>
<dbReference type="RefSeq" id="WP_190310063.1">
    <property type="nucleotide sequence ID" value="NZ_JACNYK010000004.1"/>
</dbReference>
<keyword evidence="5 9" id="KW-0784">Thiamine biosynthesis</keyword>
<keyword evidence="2 9" id="KW-0808">Transferase</keyword>
<keyword evidence="3 9" id="KW-0479">Metal-binding</keyword>
<dbReference type="Proteomes" id="UP000606494">
    <property type="component" value="Unassembled WGS sequence"/>
</dbReference>
<feature type="binding site" evidence="9">
    <location>
        <position position="65"/>
    </location>
    <ligand>
        <name>4-amino-2-methyl-5-(diphosphooxymethyl)pyrimidine</name>
        <dbReference type="ChEBI" id="CHEBI:57841"/>
    </ligand>
</feature>
<evidence type="ECO:0000256" key="11">
    <source>
        <dbReference type="RuleBase" id="RU004253"/>
    </source>
</evidence>
<comment type="function">
    <text evidence="9">Condenses 4-methyl-5-(beta-hydroxyethyl)thiazole monophosphate (THZ-P) and 2-methyl-4-amino-5-hydroxymethyl pyrimidine pyrophosphate (HMP-PP) to form thiamine monophosphate (TMP).</text>
</comment>
<evidence type="ECO:0000256" key="4">
    <source>
        <dbReference type="ARBA" id="ARBA00022842"/>
    </source>
</evidence>
<proteinExistence type="inferred from homology"/>
<comment type="cofactor">
    <cofactor evidence="9">
        <name>Mg(2+)</name>
        <dbReference type="ChEBI" id="CHEBI:18420"/>
    </cofactor>
    <text evidence="9">Binds 1 Mg(2+) ion per subunit.</text>
</comment>
<gene>
    <name evidence="9 13" type="primary">thiE</name>
    <name evidence="13" type="ORF">H8B17_15130</name>
</gene>
<feature type="binding site" evidence="9">
    <location>
        <position position="104"/>
    </location>
    <ligand>
        <name>4-amino-2-methyl-5-(diphosphooxymethyl)pyrimidine</name>
        <dbReference type="ChEBI" id="CHEBI:57841"/>
    </ligand>
</feature>
<keyword evidence="4 9" id="KW-0460">Magnesium</keyword>
<dbReference type="PANTHER" id="PTHR20857">
    <property type="entry name" value="THIAMINE-PHOSPHATE PYROPHOSPHORYLASE"/>
    <property type="match status" value="1"/>
</dbReference>
<dbReference type="InterPro" id="IPR022998">
    <property type="entry name" value="ThiamineP_synth_TenI"/>
</dbReference>
<dbReference type="CDD" id="cd00564">
    <property type="entry name" value="TMP_TenI"/>
    <property type="match status" value="1"/>
</dbReference>
<evidence type="ECO:0000256" key="8">
    <source>
        <dbReference type="ARBA" id="ARBA00047883"/>
    </source>
</evidence>
<dbReference type="PANTHER" id="PTHR20857:SF15">
    <property type="entry name" value="THIAMINE-PHOSPHATE SYNTHASE"/>
    <property type="match status" value="1"/>
</dbReference>
<comment type="catalytic activity">
    <reaction evidence="7 9 10">
        <text>2-(2-carboxy-4-methylthiazol-5-yl)ethyl phosphate + 4-amino-2-methyl-5-(diphosphooxymethyl)pyrimidine + 2 H(+) = thiamine phosphate + CO2 + diphosphate</text>
        <dbReference type="Rhea" id="RHEA:47848"/>
        <dbReference type="ChEBI" id="CHEBI:15378"/>
        <dbReference type="ChEBI" id="CHEBI:16526"/>
        <dbReference type="ChEBI" id="CHEBI:33019"/>
        <dbReference type="ChEBI" id="CHEBI:37575"/>
        <dbReference type="ChEBI" id="CHEBI:57841"/>
        <dbReference type="ChEBI" id="CHEBI:62890"/>
        <dbReference type="EC" id="2.5.1.3"/>
    </reaction>
</comment>
<evidence type="ECO:0000256" key="3">
    <source>
        <dbReference type="ARBA" id="ARBA00022723"/>
    </source>
</evidence>
<dbReference type="InterPro" id="IPR034291">
    <property type="entry name" value="TMP_synthase"/>
</dbReference>
<comment type="catalytic activity">
    <reaction evidence="8 9 10">
        <text>2-[(2R,5Z)-2-carboxy-4-methylthiazol-5(2H)-ylidene]ethyl phosphate + 4-amino-2-methyl-5-(diphosphooxymethyl)pyrimidine + 2 H(+) = thiamine phosphate + CO2 + diphosphate</text>
        <dbReference type="Rhea" id="RHEA:47844"/>
        <dbReference type="ChEBI" id="CHEBI:15378"/>
        <dbReference type="ChEBI" id="CHEBI:16526"/>
        <dbReference type="ChEBI" id="CHEBI:33019"/>
        <dbReference type="ChEBI" id="CHEBI:37575"/>
        <dbReference type="ChEBI" id="CHEBI:57841"/>
        <dbReference type="ChEBI" id="CHEBI:62899"/>
        <dbReference type="EC" id="2.5.1.3"/>
    </reaction>
</comment>
<dbReference type="GO" id="GO:0004789">
    <property type="term" value="F:thiamine-phosphate diphosphorylase activity"/>
    <property type="evidence" value="ECO:0007669"/>
    <property type="project" value="UniProtKB-EC"/>
</dbReference>
<dbReference type="HAMAP" id="MF_00097">
    <property type="entry name" value="TMP_synthase"/>
    <property type="match status" value="1"/>
</dbReference>
<dbReference type="EC" id="2.5.1.3" evidence="9"/>
<dbReference type="NCBIfam" id="TIGR00693">
    <property type="entry name" value="thiE"/>
    <property type="match status" value="1"/>
</dbReference>
<evidence type="ECO:0000313" key="14">
    <source>
        <dbReference type="Proteomes" id="UP000606494"/>
    </source>
</evidence>
<comment type="caution">
    <text evidence="9">Lacks conserved residue(s) required for the propagation of feature annotation.</text>
</comment>
<feature type="binding site" evidence="9">
    <location>
        <position position="66"/>
    </location>
    <ligand>
        <name>Mg(2+)</name>
        <dbReference type="ChEBI" id="CHEBI:18420"/>
    </ligand>
</feature>
<accession>A0ABR7Y6L9</accession>
<evidence type="ECO:0000259" key="12">
    <source>
        <dbReference type="Pfam" id="PF02581"/>
    </source>
</evidence>
<comment type="catalytic activity">
    <reaction evidence="6 9 10">
        <text>4-methyl-5-(2-phosphooxyethyl)-thiazole + 4-amino-2-methyl-5-(diphosphooxymethyl)pyrimidine + H(+) = thiamine phosphate + diphosphate</text>
        <dbReference type="Rhea" id="RHEA:22328"/>
        <dbReference type="ChEBI" id="CHEBI:15378"/>
        <dbReference type="ChEBI" id="CHEBI:33019"/>
        <dbReference type="ChEBI" id="CHEBI:37575"/>
        <dbReference type="ChEBI" id="CHEBI:57841"/>
        <dbReference type="ChEBI" id="CHEBI:58296"/>
        <dbReference type="EC" id="2.5.1.3"/>
    </reaction>
</comment>
<comment type="pathway">
    <text evidence="1 9 11">Cofactor biosynthesis; thiamine diphosphate biosynthesis; thiamine phosphate from 4-amino-2-methyl-5-diphosphomethylpyrimidine and 4-methyl-5-(2-phosphoethyl)-thiazole: step 1/1.</text>
</comment>
<organism evidence="13 14">
    <name type="scientific">Sphingobacterium arenae</name>
    <dbReference type="NCBI Taxonomy" id="1280598"/>
    <lineage>
        <taxon>Bacteria</taxon>
        <taxon>Pseudomonadati</taxon>
        <taxon>Bacteroidota</taxon>
        <taxon>Sphingobacteriia</taxon>
        <taxon>Sphingobacteriales</taxon>
        <taxon>Sphingobacteriaceae</taxon>
        <taxon>Sphingobacterium</taxon>
    </lineage>
</organism>
<comment type="similarity">
    <text evidence="9 10">Belongs to the thiamine-phosphate synthase family.</text>
</comment>
<evidence type="ECO:0000256" key="5">
    <source>
        <dbReference type="ARBA" id="ARBA00022977"/>
    </source>
</evidence>
<name>A0ABR7Y6L9_9SPHI</name>